<feature type="compositionally biased region" description="Low complexity" evidence="1">
    <location>
        <begin position="70"/>
        <end position="102"/>
    </location>
</feature>
<keyword evidence="2" id="KW-1133">Transmembrane helix</keyword>
<feature type="transmembrane region" description="Helical" evidence="2">
    <location>
        <begin position="530"/>
        <end position="548"/>
    </location>
</feature>
<name>M5U1X2_9BACT</name>
<proteinExistence type="predicted"/>
<sequence length="618" mass="66415">MSSPSDQTLIVQNPTDENPFDNLFGGDGDAMSDDPFGADNGGGAEPAGDAGPAPAAGDPFGDAMADEPAFEAPAEDPAPADDPFGAGEPAAPMAGETAAPAASDDAFGVDDPFGAGGEATVDPQPTTPPAEPFGAPNGVAPGGGRPSMLAPGGNFGMPVGDDELRESGGELLDRVDSLRSRAEGRLRAEVRAQLREARRLIRQDPVGVAGSLKSLLARVESTPDIDPQLRRELMGEVRASIQIASAREAAFLEQQVTLQAVSAGATASARLLDETFRREARLKTLSAQMNALIDEGRYTEADGGVSLEIAKIAGDTITDDSVLGRHVTDQTLWLQTYARDRRYRELRERNFIDAFSLVLKSAIPFVDEPPIVYPDADVWQRLSRRRIERYGAIELVGDSETERRIEATLDDETSQRFPETPLNEAIRVLSEAHDIPIRINRTAIEGNGLTEDTPVDISLENVSLRSFLRLMLRDLELTYMIQDEVLNITTEDDANTNLVTKVYPVGDLVVPVVALGGGMGGGMGGGDGRWQWAAVWAAAWVAWAAAWVAWAAAWAVWAAAWAAVCSSFLTTSRSKTKPTVRRSMPRLPTRIPLQRKPVQRPLANRSCRRTRTITARSA</sequence>
<evidence type="ECO:0000256" key="1">
    <source>
        <dbReference type="SAM" id="MobiDB-lite"/>
    </source>
</evidence>
<feature type="compositionally biased region" description="Polar residues" evidence="1">
    <location>
        <begin position="1"/>
        <end position="16"/>
    </location>
</feature>
<keyword evidence="2" id="KW-0472">Membrane</keyword>
<dbReference type="AlphaFoldDB" id="M5U1X2"/>
<feature type="compositionally biased region" description="Low complexity" evidence="1">
    <location>
        <begin position="46"/>
        <end position="63"/>
    </location>
</feature>
<evidence type="ECO:0000256" key="2">
    <source>
        <dbReference type="SAM" id="Phobius"/>
    </source>
</evidence>
<dbReference type="EMBL" id="ANOH01000216">
    <property type="protein sequence ID" value="EMI55435.1"/>
    <property type="molecule type" value="Genomic_DNA"/>
</dbReference>
<dbReference type="PATRIC" id="fig|1263870.3.peg.3330"/>
<feature type="region of interest" description="Disordered" evidence="1">
    <location>
        <begin position="1"/>
        <end position="165"/>
    </location>
</feature>
<dbReference type="Proteomes" id="UP000011885">
    <property type="component" value="Unassembled WGS sequence"/>
</dbReference>
<reference evidence="3 4" key="1">
    <citation type="journal article" date="2013" name="Mar. Genomics">
        <title>Expression of sulfatases in Rhodopirellula baltica and the diversity of sulfatases in the genus Rhodopirellula.</title>
        <authorList>
            <person name="Wegner C.E."/>
            <person name="Richter-Heitmann T."/>
            <person name="Klindworth A."/>
            <person name="Klockow C."/>
            <person name="Richter M."/>
            <person name="Achstetter T."/>
            <person name="Glockner F.O."/>
            <person name="Harder J."/>
        </authorList>
    </citation>
    <scope>NUCLEOTIDE SEQUENCE [LARGE SCALE GENOMIC DNA]</scope>
    <source>
        <strain evidence="3 4">SM41</strain>
    </source>
</reference>
<evidence type="ECO:0000313" key="4">
    <source>
        <dbReference type="Proteomes" id="UP000011885"/>
    </source>
</evidence>
<accession>M5U1X2</accession>
<organism evidence="3 4">
    <name type="scientific">Rhodopirellula sallentina SM41</name>
    <dbReference type="NCBI Taxonomy" id="1263870"/>
    <lineage>
        <taxon>Bacteria</taxon>
        <taxon>Pseudomonadati</taxon>
        <taxon>Planctomycetota</taxon>
        <taxon>Planctomycetia</taxon>
        <taxon>Pirellulales</taxon>
        <taxon>Pirellulaceae</taxon>
        <taxon>Rhodopirellula</taxon>
    </lineage>
</organism>
<gene>
    <name evidence="3" type="ORF">RSSM_03140</name>
</gene>
<keyword evidence="2" id="KW-0812">Transmembrane</keyword>
<comment type="caution">
    <text evidence="3">The sequence shown here is derived from an EMBL/GenBank/DDBJ whole genome shotgun (WGS) entry which is preliminary data.</text>
</comment>
<evidence type="ECO:0000313" key="3">
    <source>
        <dbReference type="EMBL" id="EMI55435.1"/>
    </source>
</evidence>
<protein>
    <submittedName>
        <fullName evidence="3">Type II and III secretion system protein</fullName>
    </submittedName>
</protein>
<keyword evidence="4" id="KW-1185">Reference proteome</keyword>